<dbReference type="AlphaFoldDB" id="A0A5B1CED6"/>
<dbReference type="PROSITE" id="PS51257">
    <property type="entry name" value="PROKAR_LIPOPROTEIN"/>
    <property type="match status" value="1"/>
</dbReference>
<reference evidence="1 2" key="1">
    <citation type="submission" date="2019-08" db="EMBL/GenBank/DDBJ databases">
        <title>Deep-cultivation of Planctomycetes and their phenomic and genomic characterization uncovers novel biology.</title>
        <authorList>
            <person name="Wiegand S."/>
            <person name="Jogler M."/>
            <person name="Boedeker C."/>
            <person name="Pinto D."/>
            <person name="Vollmers J."/>
            <person name="Rivas-Marin E."/>
            <person name="Kohn T."/>
            <person name="Peeters S.H."/>
            <person name="Heuer A."/>
            <person name="Rast P."/>
            <person name="Oberbeckmann S."/>
            <person name="Bunk B."/>
            <person name="Jeske O."/>
            <person name="Meyerdierks A."/>
            <person name="Storesund J.E."/>
            <person name="Kallscheuer N."/>
            <person name="Luecker S."/>
            <person name="Lage O.M."/>
            <person name="Pohl T."/>
            <person name="Merkel B.J."/>
            <person name="Hornburger P."/>
            <person name="Mueller R.-W."/>
            <person name="Bruemmer F."/>
            <person name="Labrenz M."/>
            <person name="Spormann A.M."/>
            <person name="Op Den Camp H."/>
            <person name="Overmann J."/>
            <person name="Amann R."/>
            <person name="Jetten M.S.M."/>
            <person name="Mascher T."/>
            <person name="Medema M.H."/>
            <person name="Devos D.P."/>
            <person name="Kaster A.-K."/>
            <person name="Ovreas L."/>
            <person name="Rohde M."/>
            <person name="Galperin M.Y."/>
            <person name="Jogler C."/>
        </authorList>
    </citation>
    <scope>NUCLEOTIDE SEQUENCE [LARGE SCALE GENOMIC DNA]</scope>
    <source>
        <strain evidence="1 2">LF1</strain>
    </source>
</reference>
<comment type="caution">
    <text evidence="1">The sequence shown here is derived from an EMBL/GenBank/DDBJ whole genome shotgun (WGS) entry which is preliminary data.</text>
</comment>
<accession>A0A5B1CED6</accession>
<proteinExistence type="predicted"/>
<dbReference type="Proteomes" id="UP000322699">
    <property type="component" value="Unassembled WGS sequence"/>
</dbReference>
<dbReference type="EMBL" id="VRLW01000001">
    <property type="protein sequence ID" value="KAA1258225.1"/>
    <property type="molecule type" value="Genomic_DNA"/>
</dbReference>
<dbReference type="RefSeq" id="WP_149752578.1">
    <property type="nucleotide sequence ID" value="NZ_VRLW01000001.1"/>
</dbReference>
<evidence type="ECO:0000313" key="2">
    <source>
        <dbReference type="Proteomes" id="UP000322699"/>
    </source>
</evidence>
<keyword evidence="2" id="KW-1185">Reference proteome</keyword>
<sequence length="114" mass="12555">MRLIYGMSFAVAALLFVGVTGCGSSNEAPATEEPVAEVSMGDHSGWWCVEHGVPEEECPLCDTSLVGDFKEKGDWCDEHNRPDSQCFTCNPDNFTQFAARYEAKFGEQPPQLTE</sequence>
<gene>
    <name evidence="1" type="ORF">LF1_07410</name>
</gene>
<evidence type="ECO:0000313" key="1">
    <source>
        <dbReference type="EMBL" id="KAA1258225.1"/>
    </source>
</evidence>
<organism evidence="1 2">
    <name type="scientific">Rubripirellula obstinata</name>
    <dbReference type="NCBI Taxonomy" id="406547"/>
    <lineage>
        <taxon>Bacteria</taxon>
        <taxon>Pseudomonadati</taxon>
        <taxon>Planctomycetota</taxon>
        <taxon>Planctomycetia</taxon>
        <taxon>Pirellulales</taxon>
        <taxon>Pirellulaceae</taxon>
        <taxon>Rubripirellula</taxon>
    </lineage>
</organism>
<protein>
    <recommendedName>
        <fullName evidence="3">RND transporter</fullName>
    </recommendedName>
</protein>
<name>A0A5B1CED6_9BACT</name>
<evidence type="ECO:0008006" key="3">
    <source>
        <dbReference type="Google" id="ProtNLM"/>
    </source>
</evidence>